<proteinExistence type="predicted"/>
<dbReference type="Pfam" id="PF03729">
    <property type="entry name" value="DUF308"/>
    <property type="match status" value="2"/>
</dbReference>
<comment type="caution">
    <text evidence="2">The sequence shown here is derived from an EMBL/GenBank/DDBJ whole genome shotgun (WGS) entry which is preliminary data.</text>
</comment>
<accession>A0ABW4KPD3</accession>
<keyword evidence="1" id="KW-0812">Transmembrane</keyword>
<organism evidence="2 3">
    <name type="scientific">Ottowia flava</name>
    <dbReference type="NCBI Taxonomy" id="2675430"/>
    <lineage>
        <taxon>Bacteria</taxon>
        <taxon>Pseudomonadati</taxon>
        <taxon>Pseudomonadota</taxon>
        <taxon>Betaproteobacteria</taxon>
        <taxon>Burkholderiales</taxon>
        <taxon>Comamonadaceae</taxon>
        <taxon>Ottowia</taxon>
    </lineage>
</organism>
<feature type="transmembrane region" description="Helical" evidence="1">
    <location>
        <begin position="74"/>
        <end position="93"/>
    </location>
</feature>
<dbReference type="Proteomes" id="UP001597304">
    <property type="component" value="Unassembled WGS sequence"/>
</dbReference>
<feature type="transmembrane region" description="Helical" evidence="1">
    <location>
        <begin position="156"/>
        <end position="179"/>
    </location>
</feature>
<evidence type="ECO:0000256" key="1">
    <source>
        <dbReference type="SAM" id="Phobius"/>
    </source>
</evidence>
<feature type="transmembrane region" description="Helical" evidence="1">
    <location>
        <begin position="17"/>
        <end position="36"/>
    </location>
</feature>
<reference evidence="3" key="1">
    <citation type="journal article" date="2019" name="Int. J. Syst. Evol. Microbiol.">
        <title>The Global Catalogue of Microorganisms (GCM) 10K type strain sequencing project: providing services to taxonomists for standard genome sequencing and annotation.</title>
        <authorList>
            <consortium name="The Broad Institute Genomics Platform"/>
            <consortium name="The Broad Institute Genome Sequencing Center for Infectious Disease"/>
            <person name="Wu L."/>
            <person name="Ma J."/>
        </authorList>
    </citation>
    <scope>NUCLEOTIDE SEQUENCE [LARGE SCALE GENOMIC DNA]</scope>
    <source>
        <strain evidence="3">LMG 29247</strain>
    </source>
</reference>
<keyword evidence="3" id="KW-1185">Reference proteome</keyword>
<keyword evidence="1" id="KW-1133">Transmembrane helix</keyword>
<dbReference type="InterPro" id="IPR005325">
    <property type="entry name" value="DUF308_memb"/>
</dbReference>
<dbReference type="PANTHER" id="PTHR34989:SF1">
    <property type="entry name" value="PROTEIN HDED"/>
    <property type="match status" value="1"/>
</dbReference>
<sequence>MPRLPATDLAAGMARNWWVLLLRGIVAIVFAVLTWMQPAISLAALVLVFGIYVLADGILGIWAAFSGRQEHRHWWVLLLWGLVSVAVGVLTFINPGITGLVLLMYIAAWAVITGVLQIVAAIRLRKEIQGEWLMGLSGLLSIVFGGLLVARPGAGALAVAWIIAAYAFIFGVLLVMLAFKVRKLNG</sequence>
<dbReference type="PANTHER" id="PTHR34989">
    <property type="entry name" value="PROTEIN HDED"/>
    <property type="match status" value="1"/>
</dbReference>
<feature type="transmembrane region" description="Helical" evidence="1">
    <location>
        <begin position="42"/>
        <end position="62"/>
    </location>
</feature>
<name>A0ABW4KPD3_9BURK</name>
<evidence type="ECO:0000313" key="2">
    <source>
        <dbReference type="EMBL" id="MFD1709624.1"/>
    </source>
</evidence>
<feature type="transmembrane region" description="Helical" evidence="1">
    <location>
        <begin position="99"/>
        <end position="120"/>
    </location>
</feature>
<dbReference type="EMBL" id="JBHUEJ010000008">
    <property type="protein sequence ID" value="MFD1709624.1"/>
    <property type="molecule type" value="Genomic_DNA"/>
</dbReference>
<protein>
    <submittedName>
        <fullName evidence="2">HdeD family acid-resistance protein</fullName>
    </submittedName>
</protein>
<feature type="transmembrane region" description="Helical" evidence="1">
    <location>
        <begin position="132"/>
        <end position="150"/>
    </location>
</feature>
<keyword evidence="1" id="KW-0472">Membrane</keyword>
<evidence type="ECO:0000313" key="3">
    <source>
        <dbReference type="Proteomes" id="UP001597304"/>
    </source>
</evidence>
<gene>
    <name evidence="2" type="ORF">ACFSF0_03325</name>
</gene>
<dbReference type="InterPro" id="IPR052712">
    <property type="entry name" value="Acid_resist_chaperone_HdeD"/>
</dbReference>
<dbReference type="RefSeq" id="WP_147913483.1">
    <property type="nucleotide sequence ID" value="NZ_JBHUEJ010000008.1"/>
</dbReference>